<comment type="subcellular location">
    <subcellularLocation>
        <location evidence="1">Periplasm</location>
    </subcellularLocation>
</comment>
<dbReference type="InterPro" id="IPR014162">
    <property type="entry name" value="CpoB_C"/>
</dbReference>
<dbReference type="Gene3D" id="1.20.5.110">
    <property type="match status" value="1"/>
</dbReference>
<feature type="chain" id="PRO_5044917851" description="Cell division coordinator CpoB" evidence="1">
    <location>
        <begin position="25"/>
        <end position="255"/>
    </location>
</feature>
<evidence type="ECO:0000313" key="3">
    <source>
        <dbReference type="EMBL" id="CAL1329008.1"/>
    </source>
</evidence>
<dbReference type="Gene3D" id="1.25.40.10">
    <property type="entry name" value="Tetratricopeptide repeat domain"/>
    <property type="match status" value="1"/>
</dbReference>
<sequence precursor="true">MNNNFRCFLIALLLLANIATNEVAIGKAQIYNISSTSILERISKIEEMIDYQSKLLFQIQQQLIDNQNDIDILRGQIQENEYKLNKFIANKENYRIQQEQLKKSELTDFTEQSNNKLLNSKSSLNLSKTSEKEHYNFVVELAINSRSEKEINKSIDELQNFIKIYPKSKYQANVNYWLGQLNYVKNKKDDAAFYFAIVVKNFPNSKKSSESLYKIGLIMQEKGFKDKAKIIYQHVLKQYPNSVGALLAKKKLNMF</sequence>
<feature type="signal peptide" evidence="1">
    <location>
        <begin position="1"/>
        <end position="24"/>
    </location>
</feature>
<keyword evidence="1" id="KW-0131">Cell cycle</keyword>
<dbReference type="NCBIfam" id="TIGR02795">
    <property type="entry name" value="tol_pal_ybgF"/>
    <property type="match status" value="1"/>
</dbReference>
<dbReference type="Pfam" id="PF16331">
    <property type="entry name" value="TolA_bind_tri"/>
    <property type="match status" value="1"/>
</dbReference>
<proteinExistence type="inferred from homology"/>
<dbReference type="InterPro" id="IPR011990">
    <property type="entry name" value="TPR-like_helical_dom_sf"/>
</dbReference>
<keyword evidence="1 3" id="KW-0132">Cell division</keyword>
<dbReference type="InterPro" id="IPR034706">
    <property type="entry name" value="CpoB"/>
</dbReference>
<name>A0ABM9NNF3_9GAMM</name>
<organism evidence="3 4">
    <name type="scientific">Candidatus Providencia siddallii</name>
    <dbReference type="NCBI Taxonomy" id="1715285"/>
    <lineage>
        <taxon>Bacteria</taxon>
        <taxon>Pseudomonadati</taxon>
        <taxon>Pseudomonadota</taxon>
        <taxon>Gammaproteobacteria</taxon>
        <taxon>Enterobacterales</taxon>
        <taxon>Morganellaceae</taxon>
        <taxon>Providencia</taxon>
    </lineage>
</organism>
<comment type="similarity">
    <text evidence="1">Belongs to the CpoB family.</text>
</comment>
<dbReference type="EMBL" id="OZ034688">
    <property type="protein sequence ID" value="CAL1329008.1"/>
    <property type="molecule type" value="Genomic_DNA"/>
</dbReference>
<gene>
    <name evidence="1 3" type="primary">cpoB</name>
    <name evidence="3" type="ORF">PRHACTZTBTEA_072</name>
</gene>
<dbReference type="GO" id="GO:0051301">
    <property type="term" value="P:cell division"/>
    <property type="evidence" value="ECO:0007669"/>
    <property type="project" value="UniProtKB-KW"/>
</dbReference>
<accession>A0ABM9NNF3</accession>
<comment type="function">
    <text evidence="1">Mediates coordination of peptidoglycan synthesis and outer membrane constriction during cell division.</text>
</comment>
<keyword evidence="1" id="KW-0574">Periplasm</keyword>
<dbReference type="RefSeq" id="WP_341765067.1">
    <property type="nucleotide sequence ID" value="NZ_OZ034688.1"/>
</dbReference>
<keyword evidence="4" id="KW-1185">Reference proteome</keyword>
<dbReference type="InterPro" id="IPR032519">
    <property type="entry name" value="YbgF_tri"/>
</dbReference>
<protein>
    <recommendedName>
        <fullName evidence="1">Cell division coordinator CpoB</fullName>
    </recommendedName>
</protein>
<dbReference type="Proteomes" id="UP001497533">
    <property type="component" value="Chromosome"/>
</dbReference>
<keyword evidence="1" id="KW-0732">Signal</keyword>
<evidence type="ECO:0000259" key="2">
    <source>
        <dbReference type="Pfam" id="PF16331"/>
    </source>
</evidence>
<feature type="domain" description="YbgF trimerisation" evidence="2">
    <location>
        <begin position="40"/>
        <end position="89"/>
    </location>
</feature>
<evidence type="ECO:0000256" key="1">
    <source>
        <dbReference type="HAMAP-Rule" id="MF_02066"/>
    </source>
</evidence>
<dbReference type="SUPFAM" id="SSF48452">
    <property type="entry name" value="TPR-like"/>
    <property type="match status" value="1"/>
</dbReference>
<reference evidence="3" key="1">
    <citation type="submission" date="2024-04" db="EMBL/GenBank/DDBJ databases">
        <authorList>
            <person name="Manzano-Marin A."/>
            <person name="Manzano-Marin A."/>
            <person name="Alejandro Manzano Marin A."/>
        </authorList>
    </citation>
    <scope>NUCLEOTIDE SEQUENCE [LARGE SCALE GENOMIC DNA]</scope>
    <source>
        <strain evidence="3">TABTEA</strain>
    </source>
</reference>
<dbReference type="HAMAP" id="MF_02066">
    <property type="entry name" value="CpoB"/>
    <property type="match status" value="1"/>
</dbReference>
<evidence type="ECO:0000313" key="4">
    <source>
        <dbReference type="Proteomes" id="UP001497533"/>
    </source>
</evidence>
<dbReference type="InterPro" id="IPR019734">
    <property type="entry name" value="TPR_rpt"/>
</dbReference>
<dbReference type="Pfam" id="PF13174">
    <property type="entry name" value="TPR_6"/>
    <property type="match status" value="2"/>
</dbReference>